<name>A0A086SZ85_HAPC1</name>
<dbReference type="InterPro" id="IPR052337">
    <property type="entry name" value="SAT4-like"/>
</dbReference>
<dbReference type="InterPro" id="IPR049326">
    <property type="entry name" value="Rhodopsin_dom_fungi"/>
</dbReference>
<comment type="subcellular location">
    <subcellularLocation>
        <location evidence="1">Membrane</location>
        <topology evidence="1">Multi-pass membrane protein</topology>
    </subcellularLocation>
</comment>
<accession>A0A086SZ85</accession>
<protein>
    <recommendedName>
        <fullName evidence="8">Rhodopsin domain-containing protein</fullName>
    </recommendedName>
</protein>
<dbReference type="HOGENOM" id="CLU_028200_0_3_1"/>
<keyword evidence="4 7" id="KW-0472">Membrane</keyword>
<reference evidence="10" key="1">
    <citation type="journal article" date="2014" name="Genome Announc.">
        <title>Genome sequence and annotation of Acremonium chrysogenum, producer of the beta-lactam antibiotic cephalosporin C.</title>
        <authorList>
            <person name="Terfehr D."/>
            <person name="Dahlmann T.A."/>
            <person name="Specht T."/>
            <person name="Zadra I."/>
            <person name="Kuernsteiner H."/>
            <person name="Kueck U."/>
        </authorList>
    </citation>
    <scope>NUCLEOTIDE SEQUENCE [LARGE SCALE GENOMIC DNA]</scope>
    <source>
        <strain evidence="10">ATCC 11550 / CBS 779.69 / DSM 880 / IAM 14645 / JCM 23072 / IMI 49137</strain>
    </source>
</reference>
<comment type="caution">
    <text evidence="9">The sequence shown here is derived from an EMBL/GenBank/DDBJ whole genome shotgun (WGS) entry which is preliminary data.</text>
</comment>
<evidence type="ECO:0000256" key="2">
    <source>
        <dbReference type="ARBA" id="ARBA00022692"/>
    </source>
</evidence>
<evidence type="ECO:0000256" key="4">
    <source>
        <dbReference type="ARBA" id="ARBA00023136"/>
    </source>
</evidence>
<evidence type="ECO:0000259" key="8">
    <source>
        <dbReference type="Pfam" id="PF20684"/>
    </source>
</evidence>
<dbReference type="Proteomes" id="UP000029964">
    <property type="component" value="Unassembled WGS sequence"/>
</dbReference>
<dbReference type="PANTHER" id="PTHR33048:SF47">
    <property type="entry name" value="INTEGRAL MEMBRANE PROTEIN-RELATED"/>
    <property type="match status" value="1"/>
</dbReference>
<evidence type="ECO:0000256" key="6">
    <source>
        <dbReference type="SAM" id="MobiDB-lite"/>
    </source>
</evidence>
<feature type="transmembrane region" description="Helical" evidence="7">
    <location>
        <begin position="136"/>
        <end position="162"/>
    </location>
</feature>
<keyword evidence="10" id="KW-1185">Reference proteome</keyword>
<comment type="similarity">
    <text evidence="5">Belongs to the SAT4 family.</text>
</comment>
<proteinExistence type="inferred from homology"/>
<feature type="transmembrane region" description="Helical" evidence="7">
    <location>
        <begin position="102"/>
        <end position="124"/>
    </location>
</feature>
<feature type="region of interest" description="Disordered" evidence="6">
    <location>
        <begin position="316"/>
        <end position="414"/>
    </location>
</feature>
<dbReference type="OrthoDB" id="5421689at2759"/>
<dbReference type="AlphaFoldDB" id="A0A086SZ85"/>
<feature type="transmembrane region" description="Helical" evidence="7">
    <location>
        <begin position="257"/>
        <end position="276"/>
    </location>
</feature>
<organism evidence="9 10">
    <name type="scientific">Hapsidospora chrysogenum (strain ATCC 11550 / CBS 779.69 / DSM 880 / IAM 14645 / JCM 23072 / IMI 49137)</name>
    <name type="common">Acremonium chrysogenum</name>
    <dbReference type="NCBI Taxonomy" id="857340"/>
    <lineage>
        <taxon>Eukaryota</taxon>
        <taxon>Fungi</taxon>
        <taxon>Dikarya</taxon>
        <taxon>Ascomycota</taxon>
        <taxon>Pezizomycotina</taxon>
        <taxon>Sordariomycetes</taxon>
        <taxon>Hypocreomycetidae</taxon>
        <taxon>Hypocreales</taxon>
        <taxon>Bionectriaceae</taxon>
        <taxon>Hapsidospora</taxon>
    </lineage>
</organism>
<feature type="domain" description="Rhodopsin" evidence="8">
    <location>
        <begin position="25"/>
        <end position="282"/>
    </location>
</feature>
<feature type="compositionally biased region" description="Basic and acidic residues" evidence="6">
    <location>
        <begin position="393"/>
        <end position="407"/>
    </location>
</feature>
<keyword evidence="3 7" id="KW-1133">Transmembrane helix</keyword>
<feature type="compositionally biased region" description="Acidic residues" evidence="6">
    <location>
        <begin position="366"/>
        <end position="376"/>
    </location>
</feature>
<evidence type="ECO:0000256" key="1">
    <source>
        <dbReference type="ARBA" id="ARBA00004141"/>
    </source>
</evidence>
<evidence type="ECO:0000313" key="9">
    <source>
        <dbReference type="EMBL" id="KFH42417.1"/>
    </source>
</evidence>
<dbReference type="Pfam" id="PF20684">
    <property type="entry name" value="Fung_rhodopsin"/>
    <property type="match status" value="1"/>
</dbReference>
<sequence>MAGLQPDIYASIFITMAAASTALALRLMARRMTKVPLWYDDYFAVVAFVSGPWLRHLSPSRKCPELDMYIRTRHYGLGQNIEITSTTPTAERTLERSRLTQWIGSLTYASSIASSKISFLAFYWRLFQFSSIRLAIQILAVTSALWYIVRTFLTVFQCIPVHAIWDKNVAGGAHCPVDQPKFFFGSVLVHFLMDVVILLLPVFPISRTRMSLSKKVGVVCLFSSGTVVCVASVFVLIESITFQPDPGQISSRLARNWLWAAVEVNMAVFSGSLPMLRPIIRKFCPSCMKSSSGDGPSYEGGTTGIPFSRQLSNLRRVRDCPASSTRTLARPTKTESDDNNHASWTGSDRRYTSEPATGAVRWVTDEDHDSEDDYDGIEYHGRGLQGRLQQAPEPRRVGTQRDDDGHRPPSTVPV</sequence>
<dbReference type="PANTHER" id="PTHR33048">
    <property type="entry name" value="PTH11-LIKE INTEGRAL MEMBRANE PROTEIN (AFU_ORTHOLOGUE AFUA_5G11245)"/>
    <property type="match status" value="1"/>
</dbReference>
<evidence type="ECO:0000256" key="7">
    <source>
        <dbReference type="SAM" id="Phobius"/>
    </source>
</evidence>
<feature type="transmembrane region" description="Helical" evidence="7">
    <location>
        <begin position="216"/>
        <end position="237"/>
    </location>
</feature>
<gene>
    <name evidence="9" type="ORF">ACRE_068630</name>
</gene>
<evidence type="ECO:0000256" key="5">
    <source>
        <dbReference type="ARBA" id="ARBA00038359"/>
    </source>
</evidence>
<feature type="transmembrane region" description="Helical" evidence="7">
    <location>
        <begin position="182"/>
        <end position="204"/>
    </location>
</feature>
<keyword evidence="2 7" id="KW-0812">Transmembrane</keyword>
<evidence type="ECO:0000256" key="3">
    <source>
        <dbReference type="ARBA" id="ARBA00022989"/>
    </source>
</evidence>
<dbReference type="EMBL" id="JPKY01000095">
    <property type="protein sequence ID" value="KFH42417.1"/>
    <property type="molecule type" value="Genomic_DNA"/>
</dbReference>
<dbReference type="GO" id="GO:0016020">
    <property type="term" value="C:membrane"/>
    <property type="evidence" value="ECO:0007669"/>
    <property type="project" value="UniProtKB-SubCell"/>
</dbReference>
<feature type="transmembrane region" description="Helical" evidence="7">
    <location>
        <begin position="6"/>
        <end position="25"/>
    </location>
</feature>
<evidence type="ECO:0000313" key="10">
    <source>
        <dbReference type="Proteomes" id="UP000029964"/>
    </source>
</evidence>